<sequence length="141" mass="16366">MKVGITFGVFDLLHAGHIMMLEEAKKRCEYLIVGLNTDPMDIEPSKNQPTQSVVERYIQLQGCKYVDEIIPYTTEQDLDDILRAMPIDIRIIGEEYKNKDFTGKEYCLQNNIEIYYNKRGHRFSSSSLRRVVADNEKPTSK</sequence>
<dbReference type="RefSeq" id="WP_194183976.1">
    <property type="nucleotide sequence ID" value="NZ_JADGIK010000017.1"/>
</dbReference>
<evidence type="ECO:0000259" key="3">
    <source>
        <dbReference type="Pfam" id="PF01467"/>
    </source>
</evidence>
<name>A0A8J7KB98_9FLAO</name>
<evidence type="ECO:0000256" key="1">
    <source>
        <dbReference type="ARBA" id="ARBA00022679"/>
    </source>
</evidence>
<evidence type="ECO:0000313" key="4">
    <source>
        <dbReference type="EMBL" id="MBF0598390.1"/>
    </source>
</evidence>
<dbReference type="GO" id="GO:0016779">
    <property type="term" value="F:nucleotidyltransferase activity"/>
    <property type="evidence" value="ECO:0007669"/>
    <property type="project" value="UniProtKB-KW"/>
</dbReference>
<dbReference type="NCBIfam" id="TIGR00125">
    <property type="entry name" value="cyt_tran_rel"/>
    <property type="match status" value="1"/>
</dbReference>
<dbReference type="PANTHER" id="PTHR43793">
    <property type="entry name" value="FAD SYNTHASE"/>
    <property type="match status" value="1"/>
</dbReference>
<protein>
    <submittedName>
        <fullName evidence="4">Adenylyltransferase/cytidyltransferase family protein</fullName>
    </submittedName>
</protein>
<organism evidence="4 5">
    <name type="scientific">Faecalibacter rhinopitheci</name>
    <dbReference type="NCBI Taxonomy" id="2779678"/>
    <lineage>
        <taxon>Bacteria</taxon>
        <taxon>Pseudomonadati</taxon>
        <taxon>Bacteroidota</taxon>
        <taxon>Flavobacteriia</taxon>
        <taxon>Flavobacteriales</taxon>
        <taxon>Weeksellaceae</taxon>
        <taxon>Faecalibacter</taxon>
    </lineage>
</organism>
<dbReference type="Proteomes" id="UP000608754">
    <property type="component" value="Unassembled WGS sequence"/>
</dbReference>
<keyword evidence="5" id="KW-1185">Reference proteome</keyword>
<dbReference type="EMBL" id="JADGIK010000017">
    <property type="protein sequence ID" value="MBF0598390.1"/>
    <property type="molecule type" value="Genomic_DNA"/>
</dbReference>
<dbReference type="InterPro" id="IPR050385">
    <property type="entry name" value="Archaeal_FAD_synthase"/>
</dbReference>
<dbReference type="SUPFAM" id="SSF52374">
    <property type="entry name" value="Nucleotidylyl transferase"/>
    <property type="match status" value="1"/>
</dbReference>
<feature type="domain" description="Cytidyltransferase-like" evidence="3">
    <location>
        <begin position="5"/>
        <end position="130"/>
    </location>
</feature>
<evidence type="ECO:0000313" key="5">
    <source>
        <dbReference type="Proteomes" id="UP000608754"/>
    </source>
</evidence>
<accession>A0A8J7KB98</accession>
<reference evidence="4" key="1">
    <citation type="submission" date="2020-10" db="EMBL/GenBank/DDBJ databases">
        <authorList>
            <person name="Lu T."/>
            <person name="Wang Q."/>
            <person name="Han X."/>
        </authorList>
    </citation>
    <scope>NUCLEOTIDE SEQUENCE</scope>
    <source>
        <strain evidence="4">WQ 117</strain>
    </source>
</reference>
<dbReference type="Pfam" id="PF01467">
    <property type="entry name" value="CTP_transf_like"/>
    <property type="match status" value="1"/>
</dbReference>
<dbReference type="PANTHER" id="PTHR43793:SF1">
    <property type="entry name" value="FAD SYNTHASE"/>
    <property type="match status" value="1"/>
</dbReference>
<gene>
    <name evidence="4" type="ORF">IM532_13215</name>
</gene>
<dbReference type="InterPro" id="IPR004821">
    <property type="entry name" value="Cyt_trans-like"/>
</dbReference>
<dbReference type="Gene3D" id="3.40.50.620">
    <property type="entry name" value="HUPs"/>
    <property type="match status" value="1"/>
</dbReference>
<proteinExistence type="predicted"/>
<dbReference type="AlphaFoldDB" id="A0A8J7KB98"/>
<comment type="caution">
    <text evidence="4">The sequence shown here is derived from an EMBL/GenBank/DDBJ whole genome shotgun (WGS) entry which is preliminary data.</text>
</comment>
<dbReference type="InterPro" id="IPR014729">
    <property type="entry name" value="Rossmann-like_a/b/a_fold"/>
</dbReference>
<evidence type="ECO:0000256" key="2">
    <source>
        <dbReference type="ARBA" id="ARBA00022695"/>
    </source>
</evidence>
<keyword evidence="2 4" id="KW-0548">Nucleotidyltransferase</keyword>
<keyword evidence="1" id="KW-0808">Transferase</keyword>